<dbReference type="InterPro" id="IPR018490">
    <property type="entry name" value="cNMP-bd_dom_sf"/>
</dbReference>
<feature type="region of interest" description="Disordered" evidence="6">
    <location>
        <begin position="1169"/>
        <end position="1306"/>
    </location>
</feature>
<feature type="region of interest" description="Disordered" evidence="6">
    <location>
        <begin position="1"/>
        <end position="120"/>
    </location>
</feature>
<feature type="region of interest" description="Disordered" evidence="6">
    <location>
        <begin position="1345"/>
        <end position="1404"/>
    </location>
</feature>
<dbReference type="FunFam" id="3.30.200.20:FF:000042">
    <property type="entry name" value="Aurora kinase A"/>
    <property type="match status" value="1"/>
</dbReference>
<keyword evidence="4" id="KW-0142">cGMP-binding</keyword>
<reference evidence="10 11" key="1">
    <citation type="submission" date="2019-07" db="EMBL/GenBank/DDBJ databases">
        <title>Genomes of Cafeteria roenbergensis.</title>
        <authorList>
            <person name="Fischer M.G."/>
            <person name="Hackl T."/>
            <person name="Roman M."/>
        </authorList>
    </citation>
    <scope>NUCLEOTIDE SEQUENCE [LARGE SCALE GENOMIC DNA]</scope>
    <source>
        <strain evidence="10 11">RCC970-E3</strain>
    </source>
</reference>
<dbReference type="Gene3D" id="2.60.120.10">
    <property type="entry name" value="Jelly Rolls"/>
    <property type="match status" value="1"/>
</dbReference>
<feature type="region of interest" description="Disordered" evidence="6">
    <location>
        <begin position="707"/>
        <end position="827"/>
    </location>
</feature>
<evidence type="ECO:0000259" key="8">
    <source>
        <dbReference type="PROSITE" id="PS50042"/>
    </source>
</evidence>
<keyword evidence="1" id="KW-0140">cGMP</keyword>
<feature type="compositionally biased region" description="Gly residues" evidence="6">
    <location>
        <begin position="1243"/>
        <end position="1257"/>
    </location>
</feature>
<feature type="compositionally biased region" description="Basic residues" evidence="6">
    <location>
        <begin position="1170"/>
        <end position="1182"/>
    </location>
</feature>
<dbReference type="CDD" id="cd00038">
    <property type="entry name" value="CAP_ED"/>
    <property type="match status" value="1"/>
</dbReference>
<dbReference type="SUPFAM" id="SSF81606">
    <property type="entry name" value="PP2C-like"/>
    <property type="match status" value="1"/>
</dbReference>
<feature type="compositionally biased region" description="Low complexity" evidence="6">
    <location>
        <begin position="22"/>
        <end position="32"/>
    </location>
</feature>
<comment type="caution">
    <text evidence="10">The sequence shown here is derived from an EMBL/GenBank/DDBJ whole genome shotgun (WGS) entry which is preliminary data.</text>
</comment>
<feature type="compositionally biased region" description="Low complexity" evidence="6">
    <location>
        <begin position="1197"/>
        <end position="1209"/>
    </location>
</feature>
<evidence type="ECO:0000259" key="7">
    <source>
        <dbReference type="PROSITE" id="PS50011"/>
    </source>
</evidence>
<feature type="compositionally biased region" description="Acidic residues" evidence="6">
    <location>
        <begin position="1371"/>
        <end position="1380"/>
    </location>
</feature>
<feature type="compositionally biased region" description="Low complexity" evidence="6">
    <location>
        <begin position="43"/>
        <end position="60"/>
    </location>
</feature>
<dbReference type="PROSITE" id="PS00888">
    <property type="entry name" value="CNMP_BINDING_1"/>
    <property type="match status" value="1"/>
</dbReference>
<feature type="domain" description="Cyclic nucleotide-binding" evidence="8">
    <location>
        <begin position="147"/>
        <end position="281"/>
    </location>
</feature>
<name>A0A5A8D704_CAFRO</name>
<feature type="compositionally biased region" description="Low complexity" evidence="6">
    <location>
        <begin position="1384"/>
        <end position="1399"/>
    </location>
</feature>
<dbReference type="SUPFAM" id="SSF51206">
    <property type="entry name" value="cAMP-binding domain-like"/>
    <property type="match status" value="1"/>
</dbReference>
<dbReference type="InterPro" id="IPR011009">
    <property type="entry name" value="Kinase-like_dom_sf"/>
</dbReference>
<gene>
    <name evidence="10" type="ORF">FNF28_05355</name>
</gene>
<dbReference type="InterPro" id="IPR000595">
    <property type="entry name" value="cNMP-bd_dom"/>
</dbReference>
<evidence type="ECO:0000256" key="3">
    <source>
        <dbReference type="ARBA" id="ARBA00022840"/>
    </source>
</evidence>
<evidence type="ECO:0000259" key="9">
    <source>
        <dbReference type="PROSITE" id="PS51746"/>
    </source>
</evidence>
<evidence type="ECO:0000256" key="6">
    <source>
        <dbReference type="SAM" id="MobiDB-lite"/>
    </source>
</evidence>
<dbReference type="PROSITE" id="PS51746">
    <property type="entry name" value="PPM_2"/>
    <property type="match status" value="1"/>
</dbReference>
<keyword evidence="3 5" id="KW-0067">ATP-binding</keyword>
<feature type="compositionally biased region" description="Low complexity" evidence="6">
    <location>
        <begin position="650"/>
        <end position="661"/>
    </location>
</feature>
<dbReference type="FunFam" id="1.10.510.10:FF:000571">
    <property type="entry name" value="Maternal embryonic leucine zipper kinase"/>
    <property type="match status" value="1"/>
</dbReference>
<dbReference type="EMBL" id="VLTL01000106">
    <property type="protein sequence ID" value="KAA0160719.1"/>
    <property type="molecule type" value="Genomic_DNA"/>
</dbReference>
<dbReference type="InterPro" id="IPR036457">
    <property type="entry name" value="PPM-type-like_dom_sf"/>
</dbReference>
<keyword evidence="2 5" id="KW-0547">Nucleotide-binding</keyword>
<dbReference type="SMART" id="SM00220">
    <property type="entry name" value="S_TKc"/>
    <property type="match status" value="1"/>
</dbReference>
<feature type="compositionally biased region" description="Acidic residues" evidence="6">
    <location>
        <begin position="61"/>
        <end position="75"/>
    </location>
</feature>
<dbReference type="GO" id="GO:0035556">
    <property type="term" value="P:intracellular signal transduction"/>
    <property type="evidence" value="ECO:0007669"/>
    <property type="project" value="TreeGrafter"/>
</dbReference>
<dbReference type="CDD" id="cd00143">
    <property type="entry name" value="PP2Cc"/>
    <property type="match status" value="1"/>
</dbReference>
<dbReference type="InterPro" id="IPR008271">
    <property type="entry name" value="Ser/Thr_kinase_AS"/>
</dbReference>
<evidence type="ECO:0000256" key="5">
    <source>
        <dbReference type="PROSITE-ProRule" id="PRU10141"/>
    </source>
</evidence>
<evidence type="ECO:0000256" key="4">
    <source>
        <dbReference type="ARBA" id="ARBA00022992"/>
    </source>
</evidence>
<dbReference type="PANTHER" id="PTHR24346">
    <property type="entry name" value="MAP/MICROTUBULE AFFINITY-REGULATING KINASE"/>
    <property type="match status" value="1"/>
</dbReference>
<dbReference type="SMART" id="SM00332">
    <property type="entry name" value="PP2Cc"/>
    <property type="match status" value="1"/>
</dbReference>
<dbReference type="CDD" id="cd14008">
    <property type="entry name" value="STKc_LKB1_CaMKK"/>
    <property type="match status" value="1"/>
</dbReference>
<dbReference type="Pfam" id="PF00481">
    <property type="entry name" value="PP2C"/>
    <property type="match status" value="2"/>
</dbReference>
<feature type="region of interest" description="Disordered" evidence="6">
    <location>
        <begin position="197"/>
        <end position="232"/>
    </location>
</feature>
<feature type="compositionally biased region" description="Low complexity" evidence="6">
    <location>
        <begin position="1276"/>
        <end position="1285"/>
    </location>
</feature>
<dbReference type="PANTHER" id="PTHR24346:SF77">
    <property type="entry name" value="SERINE THREONINE PROTEIN KINASE"/>
    <property type="match status" value="1"/>
</dbReference>
<feature type="compositionally biased region" description="Low complexity" evidence="6">
    <location>
        <begin position="1354"/>
        <end position="1364"/>
    </location>
</feature>
<evidence type="ECO:0000313" key="10">
    <source>
        <dbReference type="EMBL" id="KAA0160719.1"/>
    </source>
</evidence>
<dbReference type="GO" id="GO:0005737">
    <property type="term" value="C:cytoplasm"/>
    <property type="evidence" value="ECO:0007669"/>
    <property type="project" value="TreeGrafter"/>
</dbReference>
<dbReference type="InterPro" id="IPR018488">
    <property type="entry name" value="cNMP-bd_CS"/>
</dbReference>
<dbReference type="GO" id="GO:0004674">
    <property type="term" value="F:protein serine/threonine kinase activity"/>
    <property type="evidence" value="ECO:0007669"/>
    <property type="project" value="TreeGrafter"/>
</dbReference>
<dbReference type="PROSITE" id="PS00108">
    <property type="entry name" value="PROTEIN_KINASE_ST"/>
    <property type="match status" value="1"/>
</dbReference>
<evidence type="ECO:0000256" key="1">
    <source>
        <dbReference type="ARBA" id="ARBA00022535"/>
    </source>
</evidence>
<evidence type="ECO:0000313" key="11">
    <source>
        <dbReference type="Proteomes" id="UP000324907"/>
    </source>
</evidence>
<proteinExistence type="predicted"/>
<protein>
    <submittedName>
        <fullName evidence="10">Uncharacterized protein</fullName>
    </submittedName>
</protein>
<dbReference type="InterPro" id="IPR017441">
    <property type="entry name" value="Protein_kinase_ATP_BS"/>
</dbReference>
<feature type="region of interest" description="Disordered" evidence="6">
    <location>
        <begin position="650"/>
        <end position="688"/>
    </location>
</feature>
<dbReference type="Pfam" id="PF00069">
    <property type="entry name" value="Pkinase"/>
    <property type="match status" value="1"/>
</dbReference>
<dbReference type="GO" id="GO:0005524">
    <property type="term" value="F:ATP binding"/>
    <property type="evidence" value="ECO:0007669"/>
    <property type="project" value="UniProtKB-UniRule"/>
</dbReference>
<feature type="compositionally biased region" description="Gly residues" evidence="6">
    <location>
        <begin position="203"/>
        <end position="219"/>
    </location>
</feature>
<feature type="compositionally biased region" description="Low complexity" evidence="6">
    <location>
        <begin position="913"/>
        <end position="937"/>
    </location>
</feature>
<evidence type="ECO:0000256" key="2">
    <source>
        <dbReference type="ARBA" id="ARBA00022741"/>
    </source>
</evidence>
<feature type="compositionally biased region" description="Low complexity" evidence="6">
    <location>
        <begin position="1"/>
        <end position="12"/>
    </location>
</feature>
<dbReference type="GO" id="GO:0030553">
    <property type="term" value="F:cGMP binding"/>
    <property type="evidence" value="ECO:0007669"/>
    <property type="project" value="UniProtKB-KW"/>
</dbReference>
<dbReference type="PROSITE" id="PS00107">
    <property type="entry name" value="PROTEIN_KINASE_ATP"/>
    <property type="match status" value="1"/>
</dbReference>
<sequence>MDDSSSCSSGDSEVLEVEDFLSAENPAPAAPQSEPPSSPSGPAPGSTGQPRDSGDASSDGDSSDLSEAGELEDYMDAPCEAPGHGTGGSSNFSSIGSKGGTGDDDAPGLGGRSDRSSGSIAGASASVRSASVVEQLDWFAVMQNAFTDASLSVEQTELFVAAMNAHDYEDGDYIVRQGDVGDAFFIIESGCVSVEEAPKGAKGRSGSGQGAAGDAGSSGSGASAASGAGIEEPEEPPRVLAKLYPGHHFGELSVLNRQNRVASVVARGGPVRCRVMCKRDFDAFAPPDRTAFTGVIESLVAETKRKRTNRSLVKASDRTAQLRFVEQQRRDFKVVSTMHERRTGERQQMINEFLVLRKLGQGSFGTVKLAKNTETNEVVALKVINKSKLRKRRLGITDEELMREVDVMRRLRNEHVVAMREAINDESHDLLIFVEEYMAMGPVMEEAEACDPLDEALSRVYFRSVLRGLEYLHFQRVVHRDIKPANILVSDSGEAKLADFGVAAVLPEGATSLRDVQGTPAFMAPELFGDIEEYDGFAVDIWALGATLFNLVTGRPPFLASSQMELAEKLRTEAPEYPRGMNPHLRHLIGSMLERDVSKRASLSTIMRHDWVTIEGTDPMPPIRYVRVKRADAAPALRGLRVQSVTVAVSGPASPAGEAGSPAGGAGARGGSRRRLPRRVRRSSLTGMSAEDAAAAAAAVAAADAGHARTASPATPGAPHTSGERRGLGAGPAAVAKARGIPGIATGGTSLSRRASVPVMDSPRSSTGNLKPGTPSDSAAVLLSSPGTPETKPPPAPVASGGPLPDAPTRTRSSTSLKAMRSSRSGILARQREIESAARKAHLQQLRRRQVQLLRGHKGLSGADRDLMMEQQRIPIHASRAEIAFESIEIFSGGDGSRATPPSANKDGDRPFPGSAGSSPAGPAAAAGAAPPVSSSSLTPPEPEALRFMFGRQASSSSVADVTAPDSDGGLSDELERHSFSRPSSANSRRLPADARPEGAVSARFPAPSPEPSLGPRGEISPDLGRALYGVYSPGMLRSLSRRSSLRVASGGMSSPAAACSPLMQRKASRVAAAFVSHAFALAPPPPPSASAASESSMESDADLTHHSMSVEMDGAPRRTLRRANDFVMVTEKIGGDASGGFVKKAVIFHSKETSLSLATTNRDVVSMKSLKRSSSRGKNALKLRVGEADLPGSSSGAAGKLRGAPAAASGPSVDTGASRSGLRGLASVAEATDEAETPSASGGLGRGLGGARGGMLRGSLARRPGLASGQGGEGAAAVLASASEESSDSDAGSDSELGSDVSSLDSDMEDMLGAADVTDDLDAVLGELMEAPKEDPDVAAMDDIKEDEDSSSDKASSAGSDVGDVGEAVEYVDSDEEDDAAGKDQPAAAAAAAEAATATGRSRHSGAACSFVRSAPVPAALPGGVRVSRRWPGVMQLEGTEDHLNTRLDLRFGAAADQGRREGMEDRMMAVADMAATLGLDDDDDTTAQAYFGVYDGHSGERTSQMLMERLHLAVLERLREVDDPGRALTEAFTATDQAWVNSQVEAHEADGTYTLDGSTAVVAVVREEEIIVVDDDYVASRGDALRTGAASGAGGEEPETRRVRLLYVANAGDCRAVLCRGGWARDMSVDHKASLDRERERVEAAGGTVHNGRVNGVIAVTRAFGDPEFKVLMDKTWWGNGAKADILTATPDIRSQEITAYDEFVILACDGLWDVMTSQQAVNFVRRRLRESPDLQAATEALVAKAIELASVDNVSAIVVALNQQMSEAAPSMMRGKSR</sequence>
<dbReference type="SMART" id="SM00100">
    <property type="entry name" value="cNMP"/>
    <property type="match status" value="1"/>
</dbReference>
<dbReference type="InterPro" id="IPR014710">
    <property type="entry name" value="RmlC-like_jellyroll"/>
</dbReference>
<feature type="domain" description="PPM-type phosphatase" evidence="9">
    <location>
        <begin position="1452"/>
        <end position="1764"/>
    </location>
</feature>
<feature type="compositionally biased region" description="Basic residues" evidence="6">
    <location>
        <begin position="671"/>
        <end position="682"/>
    </location>
</feature>
<feature type="region of interest" description="Disordered" evidence="6">
    <location>
        <begin position="892"/>
        <end position="1019"/>
    </location>
</feature>
<feature type="domain" description="Protein kinase" evidence="7">
    <location>
        <begin position="353"/>
        <end position="612"/>
    </location>
</feature>
<feature type="compositionally biased region" description="Pro residues" evidence="6">
    <location>
        <begin position="33"/>
        <end position="42"/>
    </location>
</feature>
<feature type="compositionally biased region" description="Low complexity" evidence="6">
    <location>
        <begin position="220"/>
        <end position="229"/>
    </location>
</feature>
<dbReference type="InterPro" id="IPR001932">
    <property type="entry name" value="PPM-type_phosphatase-like_dom"/>
</dbReference>
<dbReference type="Gene3D" id="3.60.40.10">
    <property type="entry name" value="PPM-type phosphatase domain"/>
    <property type="match status" value="1"/>
</dbReference>
<dbReference type="PROSITE" id="PS50042">
    <property type="entry name" value="CNMP_BINDING_3"/>
    <property type="match status" value="1"/>
</dbReference>
<feature type="binding site" evidence="5">
    <location>
        <position position="382"/>
    </location>
    <ligand>
        <name>ATP</name>
        <dbReference type="ChEBI" id="CHEBI:30616"/>
    </ligand>
</feature>
<dbReference type="InterPro" id="IPR000719">
    <property type="entry name" value="Prot_kinase_dom"/>
</dbReference>
<dbReference type="Proteomes" id="UP000324907">
    <property type="component" value="Unassembled WGS sequence"/>
</dbReference>
<dbReference type="PROSITE" id="PS50011">
    <property type="entry name" value="PROTEIN_KINASE_DOM"/>
    <property type="match status" value="1"/>
</dbReference>
<organism evidence="10 11">
    <name type="scientific">Cafeteria roenbergensis</name>
    <name type="common">Marine flagellate</name>
    <dbReference type="NCBI Taxonomy" id="33653"/>
    <lineage>
        <taxon>Eukaryota</taxon>
        <taxon>Sar</taxon>
        <taxon>Stramenopiles</taxon>
        <taxon>Bigyra</taxon>
        <taxon>Opalozoa</taxon>
        <taxon>Bicosoecida</taxon>
        <taxon>Cafeteriaceae</taxon>
        <taxon>Cafeteria</taxon>
    </lineage>
</organism>
<feature type="compositionally biased region" description="Polar residues" evidence="6">
    <location>
        <begin position="810"/>
        <end position="825"/>
    </location>
</feature>
<accession>A0A5A8D704</accession>
<dbReference type="Gene3D" id="1.10.510.10">
    <property type="entry name" value="Transferase(Phosphotransferase) domain 1"/>
    <property type="match status" value="1"/>
</dbReference>
<dbReference type="SUPFAM" id="SSF56112">
    <property type="entry name" value="Protein kinase-like (PK-like)"/>
    <property type="match status" value="1"/>
</dbReference>